<dbReference type="InterPro" id="IPR013783">
    <property type="entry name" value="Ig-like_fold"/>
</dbReference>
<dbReference type="Proteomes" id="UP000509346">
    <property type="component" value="Chromosome"/>
</dbReference>
<evidence type="ECO:0000256" key="1">
    <source>
        <dbReference type="SAM" id="MobiDB-lite"/>
    </source>
</evidence>
<dbReference type="PANTHER" id="PTHR35902">
    <property type="entry name" value="S-LAYER DOMAIN-LIKE PROTEIN-RELATED"/>
    <property type="match status" value="1"/>
</dbReference>
<dbReference type="EMBL" id="CP058909">
    <property type="protein sequence ID" value="QLH81234.1"/>
    <property type="molecule type" value="Genomic_DNA"/>
</dbReference>
<accession>A0A7D5TTB3</accession>
<reference evidence="3 4" key="1">
    <citation type="submission" date="2020-07" db="EMBL/GenBank/DDBJ databases">
        <title>Halosimplex litoreum sp. nov. and Halosimplex rubrum sp. nov., isolated from different salt environments.</title>
        <authorList>
            <person name="Cui H."/>
        </authorList>
    </citation>
    <scope>NUCLEOTIDE SEQUENCE [LARGE SCALE GENOMIC DNA]</scope>
    <source>
        <strain evidence="3 4">R2</strain>
    </source>
</reference>
<evidence type="ECO:0008006" key="5">
    <source>
        <dbReference type="Google" id="ProtNLM"/>
    </source>
</evidence>
<dbReference type="OrthoDB" id="233649at2157"/>
<dbReference type="RefSeq" id="WP_179921042.1">
    <property type="nucleotide sequence ID" value="NZ_CP058909.1"/>
</dbReference>
<organism evidence="3 4">
    <name type="scientific">Halosimplex pelagicum</name>
    <dbReference type="NCBI Taxonomy" id="869886"/>
    <lineage>
        <taxon>Archaea</taxon>
        <taxon>Methanobacteriati</taxon>
        <taxon>Methanobacteriota</taxon>
        <taxon>Stenosarchaea group</taxon>
        <taxon>Halobacteria</taxon>
        <taxon>Halobacteriales</taxon>
        <taxon>Haloarculaceae</taxon>
        <taxon>Halosimplex</taxon>
    </lineage>
</organism>
<feature type="compositionally biased region" description="Low complexity" evidence="1">
    <location>
        <begin position="539"/>
        <end position="550"/>
    </location>
</feature>
<gene>
    <name evidence="3" type="ORF">HZS54_06070</name>
</gene>
<keyword evidence="2" id="KW-0472">Membrane</keyword>
<dbReference type="PANTHER" id="PTHR35902:SF6">
    <property type="entry name" value="CONSERVED WITHIN P. AEROPHILUM"/>
    <property type="match status" value="1"/>
</dbReference>
<proteinExistence type="predicted"/>
<name>A0A7D5TTB3_9EURY</name>
<sequence length="605" mass="62799">MKRSLPVWILVVVTLASSITIIPLPATAAQPDAAISNVSLTPSDPAPGEEVTISTTITNRNGNEGAIKVIGLSVQKTVTSSVEAETDDFSEIQPNGSVSIPLSLTFDEPGEKRLTVRAVVRDGNGQTHIYRHPVYVTVEEPDDVQLEFDTAEAVTGGTSVNVTTVNSRSDAISNVQLELGGSPAVDKAERVTASIEGASEKSFQYDVAFDEPGRHIIRGNLTYTIAGDVSRTITESVSVSVVNPDEVSVSFSTTDAAAGDETPVNVTVSNGRSGPISSVQVVLGGNGSVENTERTQASIGSGSQRSFTYNAEFAKVGQQPLTAEVTYRTAAGYTRTVQNTIAVDVEEPHVEAGLSVTTNNSETAVELTNFGNTVFSDIQVTATADGDVIAKRLLADIGPEGSGSTHFEIANEVRGTANFTATYESVGEIHETSTTADLTEEVLGEIRLTSVETMQVGPRVTIEGDASNVGSTDAESVLISIQGDNEGSEYFVGTVEASEFATFELTAQPQGDASAVPIELSYIVDGERMTTTQQVEVESGNSSMAMPGPGPGAEAGAGQGPPGSGSGQGPPGGSGGGLLSMLPVALGVVVIGVVAFGIRRWRQHS</sequence>
<evidence type="ECO:0000313" key="3">
    <source>
        <dbReference type="EMBL" id="QLH81234.1"/>
    </source>
</evidence>
<evidence type="ECO:0000256" key="2">
    <source>
        <dbReference type="SAM" id="Phobius"/>
    </source>
</evidence>
<dbReference type="AlphaFoldDB" id="A0A7D5TTB3"/>
<feature type="region of interest" description="Disordered" evidence="1">
    <location>
        <begin position="534"/>
        <end position="574"/>
    </location>
</feature>
<feature type="transmembrane region" description="Helical" evidence="2">
    <location>
        <begin position="578"/>
        <end position="598"/>
    </location>
</feature>
<keyword evidence="2" id="KW-0812">Transmembrane</keyword>
<protein>
    <recommendedName>
        <fullName evidence="5">CARDB domain-containing protein</fullName>
    </recommendedName>
</protein>
<dbReference type="Gene3D" id="2.60.40.10">
    <property type="entry name" value="Immunoglobulins"/>
    <property type="match status" value="1"/>
</dbReference>
<keyword evidence="4" id="KW-1185">Reference proteome</keyword>
<dbReference type="GeneID" id="56082137"/>
<dbReference type="KEGG" id="hpel:HZS54_06070"/>
<feature type="compositionally biased region" description="Gly residues" evidence="1">
    <location>
        <begin position="551"/>
        <end position="574"/>
    </location>
</feature>
<keyword evidence="2" id="KW-1133">Transmembrane helix</keyword>
<evidence type="ECO:0000313" key="4">
    <source>
        <dbReference type="Proteomes" id="UP000509346"/>
    </source>
</evidence>